<evidence type="ECO:0000256" key="1">
    <source>
        <dbReference type="SAM" id="MobiDB-lite"/>
    </source>
</evidence>
<protein>
    <submittedName>
        <fullName evidence="3">IS1595 family transposase</fullName>
    </submittedName>
</protein>
<feature type="domain" description="ISXO2-like transposase" evidence="2">
    <location>
        <begin position="132"/>
        <end position="292"/>
    </location>
</feature>
<dbReference type="InterPro" id="IPR053164">
    <property type="entry name" value="IS1016-like_transposase"/>
</dbReference>
<comment type="caution">
    <text evidence="3">The sequence shown here is derived from an EMBL/GenBank/DDBJ whole genome shotgun (WGS) entry which is preliminary data.</text>
</comment>
<organism evidence="3 4">
    <name type="scientific">Aurantimonas aggregata</name>
    <dbReference type="NCBI Taxonomy" id="2047720"/>
    <lineage>
        <taxon>Bacteria</taxon>
        <taxon>Pseudomonadati</taxon>
        <taxon>Pseudomonadota</taxon>
        <taxon>Alphaproteobacteria</taxon>
        <taxon>Hyphomicrobiales</taxon>
        <taxon>Aurantimonadaceae</taxon>
        <taxon>Aurantimonas</taxon>
    </lineage>
</organism>
<evidence type="ECO:0000259" key="2">
    <source>
        <dbReference type="SMART" id="SM01126"/>
    </source>
</evidence>
<dbReference type="NCBIfam" id="NF033547">
    <property type="entry name" value="transpos_IS1595"/>
    <property type="match status" value="1"/>
</dbReference>
<name>A0A6L9MN04_9HYPH</name>
<feature type="region of interest" description="Disordered" evidence="1">
    <location>
        <begin position="146"/>
        <end position="173"/>
    </location>
</feature>
<reference evidence="3 4" key="1">
    <citation type="submission" date="2020-01" db="EMBL/GenBank/DDBJ databases">
        <title>Genomes of bacteria type strains.</title>
        <authorList>
            <person name="Chen J."/>
            <person name="Zhu S."/>
            <person name="Chen J."/>
        </authorList>
    </citation>
    <scope>NUCLEOTIDE SEQUENCE [LARGE SCALE GENOMIC DNA]</scope>
    <source>
        <strain evidence="3 4">KCTC 52919</strain>
    </source>
</reference>
<evidence type="ECO:0000313" key="3">
    <source>
        <dbReference type="EMBL" id="NDV89334.1"/>
    </source>
</evidence>
<keyword evidence="4" id="KW-1185">Reference proteome</keyword>
<proteinExistence type="predicted"/>
<dbReference type="PANTHER" id="PTHR47163:SF2">
    <property type="entry name" value="SI:DKEY-17M8.2"/>
    <property type="match status" value="1"/>
</dbReference>
<dbReference type="EMBL" id="JAAAMJ010000037">
    <property type="protein sequence ID" value="NDV89334.1"/>
    <property type="molecule type" value="Genomic_DNA"/>
</dbReference>
<sequence length="326" mass="36351">MSVLSRPYFHDEAAAFAHVESVLWPQGATCPHCGNCGKIYDLKDVVGKTGKVRHGLRKCAECRKQFTVRVGTIFESSHIPLHKWLQAIHLMTSSKKGISSNQLHRVLEITLKSAWFLSHRIREAMRSGEFIPMGGAGSTVEADETYFGKKGGPAPTKTTSGKPFTKGGKNGPSNKRAIVSLVERGGKVRSFHVDRADQATVTAIVRGNINAESAFYTDESKLYHKVRGDFAVSGSVKHSADEYVRYEGDAVIHTNTVEGFYSVFKRGMKGVYQHCGERHLHRYLAEFDFRYNNRIRLGCDDSERALRTLEGVKGRRLKYARPSAEA</sequence>
<dbReference type="Pfam" id="PF12760">
    <property type="entry name" value="Zn_ribbon_IS1595"/>
    <property type="match status" value="1"/>
</dbReference>
<dbReference type="AlphaFoldDB" id="A0A6L9MN04"/>
<dbReference type="Pfam" id="PF12762">
    <property type="entry name" value="DDE_Tnp_IS1595"/>
    <property type="match status" value="1"/>
</dbReference>
<accession>A0A6L9MN04</accession>
<dbReference type="RefSeq" id="WP_163046189.1">
    <property type="nucleotide sequence ID" value="NZ_JAAAMJ010000037.1"/>
</dbReference>
<gene>
    <name evidence="3" type="ORF">GTW51_21970</name>
</gene>
<dbReference type="Proteomes" id="UP000476332">
    <property type="component" value="Unassembled WGS sequence"/>
</dbReference>
<dbReference type="SMART" id="SM01126">
    <property type="entry name" value="DDE_Tnp_IS1595"/>
    <property type="match status" value="1"/>
</dbReference>
<dbReference type="PANTHER" id="PTHR47163">
    <property type="entry name" value="DDE_TNP_IS1595 DOMAIN-CONTAINING PROTEIN"/>
    <property type="match status" value="1"/>
</dbReference>
<dbReference type="InterPro" id="IPR024445">
    <property type="entry name" value="Tnp_ISXO2-like"/>
</dbReference>
<dbReference type="InterPro" id="IPR024442">
    <property type="entry name" value="Transposase_Zn_ribbon"/>
</dbReference>
<evidence type="ECO:0000313" key="4">
    <source>
        <dbReference type="Proteomes" id="UP000476332"/>
    </source>
</evidence>